<evidence type="ECO:0000313" key="8">
    <source>
        <dbReference type="EMBL" id="OGG73689.1"/>
    </source>
</evidence>
<evidence type="ECO:0000256" key="1">
    <source>
        <dbReference type="ARBA" id="ARBA00001933"/>
    </source>
</evidence>
<organism evidence="8 9">
    <name type="scientific">Candidatus Kaiserbacteria bacterium RIFCSPLOWO2_01_FULL_54_20</name>
    <dbReference type="NCBI Taxonomy" id="1798513"/>
    <lineage>
        <taxon>Bacteria</taxon>
        <taxon>Candidatus Kaiseribacteriota</taxon>
    </lineage>
</organism>
<dbReference type="SUPFAM" id="SSF53383">
    <property type="entry name" value="PLP-dependent transferases"/>
    <property type="match status" value="1"/>
</dbReference>
<proteinExistence type="inferred from homology"/>
<dbReference type="GO" id="GO:0030170">
    <property type="term" value="F:pyridoxal phosphate binding"/>
    <property type="evidence" value="ECO:0007669"/>
    <property type="project" value="InterPro"/>
</dbReference>
<feature type="domain" description="Aminotransferase class I/classII large" evidence="7">
    <location>
        <begin position="34"/>
        <end position="387"/>
    </location>
</feature>
<comment type="cofactor">
    <cofactor evidence="1 6">
        <name>pyridoxal 5'-phosphate</name>
        <dbReference type="ChEBI" id="CHEBI:597326"/>
    </cofactor>
</comment>
<dbReference type="InterPro" id="IPR004839">
    <property type="entry name" value="Aminotransferase_I/II_large"/>
</dbReference>
<keyword evidence="4 6" id="KW-0808">Transferase</keyword>
<keyword evidence="5" id="KW-0663">Pyridoxal phosphate</keyword>
<dbReference type="InterPro" id="IPR015421">
    <property type="entry name" value="PyrdxlP-dep_Trfase_major"/>
</dbReference>
<evidence type="ECO:0000256" key="3">
    <source>
        <dbReference type="ARBA" id="ARBA00022576"/>
    </source>
</evidence>
<sequence length="394" mass="43266">MFDAGNKLAKRVTRIEESPIRKMMMAGSKVPGAISLAQGIPDSRTPQYIRDGIIEMLKEDSKIGKYTLGPGLPELRKLVADSISKKGGFPVDPDKNVCITAGAIEALAITISSIVEEDDEVILFDPGYPPYIPLIKFAGGKPVLVPLQADNAWKIDLDKLRAAVTPKTKVLIVCNPSNPTGMVMGKEELAAIAELAEKHGFFVIADLTYEFLVYDEGTIPSLLEHPSISDRLIICYSFSKEFSMTGWRAGYLFGPEKVIEQALKVHDDFLLCAPTPSQYAALIALTKKPGPDPDGLHAELVEKRNLTCERLDRLSDLFSYTKPKGAYYVLARYKKPNIGSQEFAMRLLNEAKVIVVPGIGCGSQGEGHVRFSYGASKEKLNEAFDRIEAWAKTL</sequence>
<dbReference type="PANTHER" id="PTHR46383">
    <property type="entry name" value="ASPARTATE AMINOTRANSFERASE"/>
    <property type="match status" value="1"/>
</dbReference>
<dbReference type="InterPro" id="IPR015424">
    <property type="entry name" value="PyrdxlP-dep_Trfase"/>
</dbReference>
<dbReference type="PROSITE" id="PS00105">
    <property type="entry name" value="AA_TRANSFER_CLASS_1"/>
    <property type="match status" value="1"/>
</dbReference>
<accession>A0A1F6EJ65</accession>
<keyword evidence="3 6" id="KW-0032">Aminotransferase</keyword>
<dbReference type="GO" id="GO:0008483">
    <property type="term" value="F:transaminase activity"/>
    <property type="evidence" value="ECO:0007669"/>
    <property type="project" value="UniProtKB-KW"/>
</dbReference>
<evidence type="ECO:0000256" key="5">
    <source>
        <dbReference type="ARBA" id="ARBA00022898"/>
    </source>
</evidence>
<dbReference type="InterPro" id="IPR004838">
    <property type="entry name" value="NHTrfase_class1_PyrdxlP-BS"/>
</dbReference>
<evidence type="ECO:0000256" key="6">
    <source>
        <dbReference type="RuleBase" id="RU000481"/>
    </source>
</evidence>
<dbReference type="EC" id="2.6.1.-" evidence="6"/>
<dbReference type="GO" id="GO:0006520">
    <property type="term" value="P:amino acid metabolic process"/>
    <property type="evidence" value="ECO:0007669"/>
    <property type="project" value="InterPro"/>
</dbReference>
<evidence type="ECO:0000256" key="4">
    <source>
        <dbReference type="ARBA" id="ARBA00022679"/>
    </source>
</evidence>
<protein>
    <recommendedName>
        <fullName evidence="6">Aminotransferase</fullName>
        <ecNumber evidence="6">2.6.1.-</ecNumber>
    </recommendedName>
</protein>
<dbReference type="PANTHER" id="PTHR46383:SF3">
    <property type="entry name" value="ASPARTATE AMINOTRANSFERASE-RELATED"/>
    <property type="match status" value="1"/>
</dbReference>
<name>A0A1F6EJ65_9BACT</name>
<dbReference type="FunFam" id="3.40.640.10:FF:000033">
    <property type="entry name" value="Aspartate aminotransferase"/>
    <property type="match status" value="1"/>
</dbReference>
<dbReference type="InterPro" id="IPR050596">
    <property type="entry name" value="AspAT/PAT-like"/>
</dbReference>
<dbReference type="Gene3D" id="3.90.1150.10">
    <property type="entry name" value="Aspartate Aminotransferase, domain 1"/>
    <property type="match status" value="1"/>
</dbReference>
<dbReference type="Gene3D" id="3.40.640.10">
    <property type="entry name" value="Type I PLP-dependent aspartate aminotransferase-like (Major domain)"/>
    <property type="match status" value="1"/>
</dbReference>
<dbReference type="Proteomes" id="UP000178427">
    <property type="component" value="Unassembled WGS sequence"/>
</dbReference>
<dbReference type="InterPro" id="IPR015422">
    <property type="entry name" value="PyrdxlP-dep_Trfase_small"/>
</dbReference>
<comment type="caution">
    <text evidence="8">The sequence shown here is derived from an EMBL/GenBank/DDBJ whole genome shotgun (WGS) entry which is preliminary data.</text>
</comment>
<dbReference type="Pfam" id="PF00155">
    <property type="entry name" value="Aminotran_1_2"/>
    <property type="match status" value="1"/>
</dbReference>
<evidence type="ECO:0000256" key="2">
    <source>
        <dbReference type="ARBA" id="ARBA00007441"/>
    </source>
</evidence>
<evidence type="ECO:0000259" key="7">
    <source>
        <dbReference type="Pfam" id="PF00155"/>
    </source>
</evidence>
<comment type="similarity">
    <text evidence="2 6">Belongs to the class-I pyridoxal-phosphate-dependent aminotransferase family.</text>
</comment>
<reference evidence="8 9" key="1">
    <citation type="journal article" date="2016" name="Nat. Commun.">
        <title>Thousands of microbial genomes shed light on interconnected biogeochemical processes in an aquifer system.</title>
        <authorList>
            <person name="Anantharaman K."/>
            <person name="Brown C.T."/>
            <person name="Hug L.A."/>
            <person name="Sharon I."/>
            <person name="Castelle C.J."/>
            <person name="Probst A.J."/>
            <person name="Thomas B.C."/>
            <person name="Singh A."/>
            <person name="Wilkins M.J."/>
            <person name="Karaoz U."/>
            <person name="Brodie E.L."/>
            <person name="Williams K.H."/>
            <person name="Hubbard S.S."/>
            <person name="Banfield J.F."/>
        </authorList>
    </citation>
    <scope>NUCLEOTIDE SEQUENCE [LARGE SCALE GENOMIC DNA]</scope>
</reference>
<dbReference type="CDD" id="cd00609">
    <property type="entry name" value="AAT_like"/>
    <property type="match status" value="1"/>
</dbReference>
<dbReference type="EMBL" id="MFMA01000046">
    <property type="protein sequence ID" value="OGG73689.1"/>
    <property type="molecule type" value="Genomic_DNA"/>
</dbReference>
<dbReference type="STRING" id="1798513.A3A40_03440"/>
<gene>
    <name evidence="8" type="ORF">A3A40_03440</name>
</gene>
<dbReference type="AlphaFoldDB" id="A0A1F6EJ65"/>
<evidence type="ECO:0000313" key="9">
    <source>
        <dbReference type="Proteomes" id="UP000178427"/>
    </source>
</evidence>